<accession>A0A167GG73</accession>
<dbReference type="EMBL" id="KV417339">
    <property type="protein sequence ID" value="KZO90524.1"/>
    <property type="molecule type" value="Genomic_DNA"/>
</dbReference>
<keyword evidence="3" id="KW-1185">Reference proteome</keyword>
<protein>
    <submittedName>
        <fullName evidence="2">Uncharacterized protein</fullName>
    </submittedName>
</protein>
<proteinExistence type="predicted"/>
<organism evidence="2 3">
    <name type="scientific">Calocera viscosa (strain TUFC12733)</name>
    <dbReference type="NCBI Taxonomy" id="1330018"/>
    <lineage>
        <taxon>Eukaryota</taxon>
        <taxon>Fungi</taxon>
        <taxon>Dikarya</taxon>
        <taxon>Basidiomycota</taxon>
        <taxon>Agaricomycotina</taxon>
        <taxon>Dacrymycetes</taxon>
        <taxon>Dacrymycetales</taxon>
        <taxon>Dacrymycetaceae</taxon>
        <taxon>Calocera</taxon>
    </lineage>
</organism>
<reference evidence="2 3" key="1">
    <citation type="journal article" date="2016" name="Mol. Biol. Evol.">
        <title>Comparative Genomics of Early-Diverging Mushroom-Forming Fungi Provides Insights into the Origins of Lignocellulose Decay Capabilities.</title>
        <authorList>
            <person name="Nagy L.G."/>
            <person name="Riley R."/>
            <person name="Tritt A."/>
            <person name="Adam C."/>
            <person name="Daum C."/>
            <person name="Floudas D."/>
            <person name="Sun H."/>
            <person name="Yadav J.S."/>
            <person name="Pangilinan J."/>
            <person name="Larsson K.H."/>
            <person name="Matsuura K."/>
            <person name="Barry K."/>
            <person name="Labutti K."/>
            <person name="Kuo R."/>
            <person name="Ohm R.A."/>
            <person name="Bhattacharya S.S."/>
            <person name="Shirouzu T."/>
            <person name="Yoshinaga Y."/>
            <person name="Martin F.M."/>
            <person name="Grigoriev I.V."/>
            <person name="Hibbett D.S."/>
        </authorList>
    </citation>
    <scope>NUCLEOTIDE SEQUENCE [LARGE SCALE GENOMIC DNA]</scope>
    <source>
        <strain evidence="2 3">TUFC12733</strain>
    </source>
</reference>
<gene>
    <name evidence="2" type="ORF">CALVIDRAFT_390645</name>
</gene>
<evidence type="ECO:0000256" key="1">
    <source>
        <dbReference type="SAM" id="MobiDB-lite"/>
    </source>
</evidence>
<sequence length="134" mass="13310">MLAIGRPVSAIVGTASIGVDVSSATGRPGTAAAAAGMDRPAVGEMLGGRGGRGESLVQHLPVQEGGERECCARGEVGLPPVRARGRRRSRGCAARAGTHGGGDNPTWRGRITLGGGAVRPDVGGASGCCWSVPN</sequence>
<dbReference type="Proteomes" id="UP000076738">
    <property type="component" value="Unassembled WGS sequence"/>
</dbReference>
<name>A0A167GG73_CALVF</name>
<feature type="region of interest" description="Disordered" evidence="1">
    <location>
        <begin position="82"/>
        <end position="108"/>
    </location>
</feature>
<dbReference type="AlphaFoldDB" id="A0A167GG73"/>
<evidence type="ECO:0000313" key="3">
    <source>
        <dbReference type="Proteomes" id="UP000076738"/>
    </source>
</evidence>
<evidence type="ECO:0000313" key="2">
    <source>
        <dbReference type="EMBL" id="KZO90524.1"/>
    </source>
</evidence>